<organism evidence="12">
    <name type="scientific">viral metagenome</name>
    <dbReference type="NCBI Taxonomy" id="1070528"/>
    <lineage>
        <taxon>unclassified sequences</taxon>
        <taxon>metagenomes</taxon>
        <taxon>organismal metagenomes</taxon>
    </lineage>
</organism>
<evidence type="ECO:0008006" key="13">
    <source>
        <dbReference type="Google" id="ProtNLM"/>
    </source>
</evidence>
<evidence type="ECO:0000256" key="9">
    <source>
        <dbReference type="ARBA" id="ARBA00023136"/>
    </source>
</evidence>
<keyword evidence="7 11" id="KW-1133">Transmembrane helix</keyword>
<reference evidence="12" key="1">
    <citation type="journal article" date="2020" name="Nature">
        <title>Giant virus diversity and host interactions through global metagenomics.</title>
        <authorList>
            <person name="Schulz F."/>
            <person name="Roux S."/>
            <person name="Paez-Espino D."/>
            <person name="Jungbluth S."/>
            <person name="Walsh D.A."/>
            <person name="Denef V.J."/>
            <person name="McMahon K.D."/>
            <person name="Konstantinidis K.T."/>
            <person name="Eloe-Fadrosh E.A."/>
            <person name="Kyrpides N.C."/>
            <person name="Woyke T."/>
        </authorList>
    </citation>
    <scope>NUCLEOTIDE SEQUENCE</scope>
    <source>
        <strain evidence="12">GVMAG-S-3300013094-100</strain>
    </source>
</reference>
<comment type="similarity">
    <text evidence="2">Belongs to the archaeal/bacterial/fungal opsin family.</text>
</comment>
<dbReference type="InterPro" id="IPR018229">
    <property type="entry name" value="Rhodopsin_retinal_BS"/>
</dbReference>
<keyword evidence="3" id="KW-0600">Photoreceptor protein</keyword>
<evidence type="ECO:0000256" key="8">
    <source>
        <dbReference type="ARBA" id="ARBA00022991"/>
    </source>
</evidence>
<feature type="transmembrane region" description="Helical" evidence="11">
    <location>
        <begin position="45"/>
        <end position="65"/>
    </location>
</feature>
<sequence length="226" mass="26416">MQMLNLQITDNLIEKSFLFSYLALFGLTLITFIEALKTENVRIRHILNLETSVSLVAGFIYGIFYDMLQKKTLQLDKVTEFRYMDWAITTPMLLLVLLLFLNFDNRREVHFSVYFTVLLLNYTMLIAGFLGETKTIDKNKAGAVGFIAYFAMIAFIWYLFIHNNPRNTKNNLVFTVFAIVWSFYGIAYYTDVKTKNLIYNTLDVISKAMFGIFIWLYYGKVISFSQ</sequence>
<evidence type="ECO:0000256" key="3">
    <source>
        <dbReference type="ARBA" id="ARBA00022543"/>
    </source>
</evidence>
<keyword evidence="10" id="KW-0675">Receptor</keyword>
<feature type="transmembrane region" description="Helical" evidence="11">
    <location>
        <begin position="142"/>
        <end position="160"/>
    </location>
</feature>
<feature type="transmembrane region" description="Helical" evidence="11">
    <location>
        <begin position="86"/>
        <end position="103"/>
    </location>
</feature>
<evidence type="ECO:0000313" key="12">
    <source>
        <dbReference type="EMBL" id="QHU21063.1"/>
    </source>
</evidence>
<name>A0A6C0KUY5_9ZZZZ</name>
<dbReference type="PROSITE" id="PS00950">
    <property type="entry name" value="BACTERIAL_OPSIN_1"/>
    <property type="match status" value="1"/>
</dbReference>
<dbReference type="Pfam" id="PF01036">
    <property type="entry name" value="Bac_rhodopsin"/>
    <property type="match status" value="1"/>
</dbReference>
<evidence type="ECO:0000256" key="4">
    <source>
        <dbReference type="ARBA" id="ARBA00022606"/>
    </source>
</evidence>
<evidence type="ECO:0000256" key="1">
    <source>
        <dbReference type="ARBA" id="ARBA00004141"/>
    </source>
</evidence>
<dbReference type="GO" id="GO:0005216">
    <property type="term" value="F:monoatomic ion channel activity"/>
    <property type="evidence" value="ECO:0007669"/>
    <property type="project" value="InterPro"/>
</dbReference>
<dbReference type="GO" id="GO:0016020">
    <property type="term" value="C:membrane"/>
    <property type="evidence" value="ECO:0007669"/>
    <property type="project" value="UniProtKB-SubCell"/>
</dbReference>
<feature type="transmembrane region" description="Helical" evidence="11">
    <location>
        <begin position="197"/>
        <end position="218"/>
    </location>
</feature>
<evidence type="ECO:0000256" key="7">
    <source>
        <dbReference type="ARBA" id="ARBA00022989"/>
    </source>
</evidence>
<keyword evidence="5 11" id="KW-0812">Transmembrane</keyword>
<dbReference type="EMBL" id="MN740977">
    <property type="protein sequence ID" value="QHU21063.1"/>
    <property type="molecule type" value="Genomic_DNA"/>
</dbReference>
<evidence type="ECO:0000256" key="11">
    <source>
        <dbReference type="SAM" id="Phobius"/>
    </source>
</evidence>
<keyword evidence="6" id="KW-0681">Retinal protein</keyword>
<dbReference type="Gene3D" id="1.20.1070.10">
    <property type="entry name" value="Rhodopsin 7-helix transmembrane proteins"/>
    <property type="match status" value="1"/>
</dbReference>
<dbReference type="GO" id="GO:0009881">
    <property type="term" value="F:photoreceptor activity"/>
    <property type="evidence" value="ECO:0007669"/>
    <property type="project" value="UniProtKB-KW"/>
</dbReference>
<evidence type="ECO:0000256" key="10">
    <source>
        <dbReference type="ARBA" id="ARBA00023170"/>
    </source>
</evidence>
<feature type="transmembrane region" description="Helical" evidence="11">
    <location>
        <begin position="172"/>
        <end position="190"/>
    </location>
</feature>
<protein>
    <recommendedName>
        <fullName evidence="13">Rhodopsin</fullName>
    </recommendedName>
</protein>
<feature type="transmembrane region" description="Helical" evidence="11">
    <location>
        <begin position="12"/>
        <end position="33"/>
    </location>
</feature>
<dbReference type="SMART" id="SM01021">
    <property type="entry name" value="Bac_rhodopsin"/>
    <property type="match status" value="1"/>
</dbReference>
<evidence type="ECO:0000256" key="2">
    <source>
        <dbReference type="ARBA" id="ARBA00008130"/>
    </source>
</evidence>
<accession>A0A6C0KUY5</accession>
<keyword evidence="8" id="KW-0157">Chromophore</keyword>
<keyword evidence="4" id="KW-0716">Sensory transduction</keyword>
<evidence type="ECO:0000256" key="6">
    <source>
        <dbReference type="ARBA" id="ARBA00022925"/>
    </source>
</evidence>
<dbReference type="AlphaFoldDB" id="A0A6C0KUY5"/>
<evidence type="ECO:0000256" key="5">
    <source>
        <dbReference type="ARBA" id="ARBA00022692"/>
    </source>
</evidence>
<comment type="subcellular location">
    <subcellularLocation>
        <location evidence="1">Membrane</location>
        <topology evidence="1">Multi-pass membrane protein</topology>
    </subcellularLocation>
</comment>
<dbReference type="SUPFAM" id="SSF81321">
    <property type="entry name" value="Family A G protein-coupled receptor-like"/>
    <property type="match status" value="1"/>
</dbReference>
<keyword evidence="9 11" id="KW-0472">Membrane</keyword>
<feature type="transmembrane region" description="Helical" evidence="11">
    <location>
        <begin position="109"/>
        <end position="130"/>
    </location>
</feature>
<dbReference type="InterPro" id="IPR001425">
    <property type="entry name" value="Arc/bac/fun_rhodopsins"/>
</dbReference>
<proteinExistence type="inferred from homology"/>
<dbReference type="PRINTS" id="PR00251">
    <property type="entry name" value="BACTRLOPSIN"/>
</dbReference>
<dbReference type="GO" id="GO:0007602">
    <property type="term" value="P:phototransduction"/>
    <property type="evidence" value="ECO:0007669"/>
    <property type="project" value="UniProtKB-KW"/>
</dbReference>